<dbReference type="EMBL" id="CM055736">
    <property type="protein sequence ID" value="KAJ8007287.1"/>
    <property type="molecule type" value="Genomic_DNA"/>
</dbReference>
<organism evidence="1 2">
    <name type="scientific">Dallia pectoralis</name>
    <name type="common">Alaska blackfish</name>
    <dbReference type="NCBI Taxonomy" id="75939"/>
    <lineage>
        <taxon>Eukaryota</taxon>
        <taxon>Metazoa</taxon>
        <taxon>Chordata</taxon>
        <taxon>Craniata</taxon>
        <taxon>Vertebrata</taxon>
        <taxon>Euteleostomi</taxon>
        <taxon>Actinopterygii</taxon>
        <taxon>Neopterygii</taxon>
        <taxon>Teleostei</taxon>
        <taxon>Protacanthopterygii</taxon>
        <taxon>Esociformes</taxon>
        <taxon>Umbridae</taxon>
        <taxon>Dallia</taxon>
    </lineage>
</organism>
<protein>
    <submittedName>
        <fullName evidence="1">Uncharacterized protein</fullName>
    </submittedName>
</protein>
<sequence length="171" mass="19088">MTLRHTAGRITGSSEGACVFRKVRTCRRGHSEPIRSLVTECTCTGTRGLRNSKLLSLQFVNGSTSPHGLGLAGDRHSVTEMSRALFDVWSIFPGGYEKTTPCVTPPPKKRKGHGVLPETSVINRNPGREQRRKQEGLLVLRQIDDAERARAPPVIWRRRFETISAHFFPCP</sequence>
<accession>A0ACC2GUP6</accession>
<proteinExistence type="predicted"/>
<name>A0ACC2GUP6_DALPE</name>
<comment type="caution">
    <text evidence="1">The sequence shown here is derived from an EMBL/GenBank/DDBJ whole genome shotgun (WGS) entry which is preliminary data.</text>
</comment>
<evidence type="ECO:0000313" key="1">
    <source>
        <dbReference type="EMBL" id="KAJ8007287.1"/>
    </source>
</evidence>
<reference evidence="1" key="1">
    <citation type="submission" date="2021-05" db="EMBL/GenBank/DDBJ databases">
        <authorList>
            <person name="Pan Q."/>
            <person name="Jouanno E."/>
            <person name="Zahm M."/>
            <person name="Klopp C."/>
            <person name="Cabau C."/>
            <person name="Louis A."/>
            <person name="Berthelot C."/>
            <person name="Parey E."/>
            <person name="Roest Crollius H."/>
            <person name="Montfort J."/>
            <person name="Robinson-Rechavi M."/>
            <person name="Bouchez O."/>
            <person name="Lampietro C."/>
            <person name="Lopez Roques C."/>
            <person name="Donnadieu C."/>
            <person name="Postlethwait J."/>
            <person name="Bobe J."/>
            <person name="Dillon D."/>
            <person name="Chandos A."/>
            <person name="von Hippel F."/>
            <person name="Guiguen Y."/>
        </authorList>
    </citation>
    <scope>NUCLEOTIDE SEQUENCE</scope>
    <source>
        <strain evidence="1">YG-Jan2019</strain>
    </source>
</reference>
<dbReference type="Proteomes" id="UP001157502">
    <property type="component" value="Chromosome 9"/>
</dbReference>
<evidence type="ECO:0000313" key="2">
    <source>
        <dbReference type="Proteomes" id="UP001157502"/>
    </source>
</evidence>
<keyword evidence="2" id="KW-1185">Reference proteome</keyword>
<gene>
    <name evidence="1" type="ORF">DPEC_G00115970</name>
</gene>